<accession>A0A9P6WCC0</accession>
<dbReference type="InterPro" id="IPR040206">
    <property type="entry name" value="Zds1/2"/>
</dbReference>
<gene>
    <name evidence="3" type="ORF">C6P45_002775</name>
</gene>
<feature type="compositionally biased region" description="Polar residues" evidence="1">
    <location>
        <begin position="666"/>
        <end position="683"/>
    </location>
</feature>
<dbReference type="SMART" id="SM01327">
    <property type="entry name" value="Zds_C"/>
    <property type="match status" value="1"/>
</dbReference>
<feature type="compositionally biased region" description="Polar residues" evidence="1">
    <location>
        <begin position="820"/>
        <end position="830"/>
    </location>
</feature>
<name>A0A9P6WCC0_MAUEX</name>
<feature type="compositionally biased region" description="Basic residues" evidence="1">
    <location>
        <begin position="282"/>
        <end position="295"/>
    </location>
</feature>
<protein>
    <recommendedName>
        <fullName evidence="2">Protein Zds1 C-terminal domain-containing protein</fullName>
    </recommendedName>
</protein>
<evidence type="ECO:0000313" key="3">
    <source>
        <dbReference type="EMBL" id="KAG0670133.1"/>
    </source>
</evidence>
<dbReference type="InterPro" id="IPR013941">
    <property type="entry name" value="ZDS1_C"/>
</dbReference>
<feature type="compositionally biased region" description="Polar residues" evidence="1">
    <location>
        <begin position="488"/>
        <end position="498"/>
    </location>
</feature>
<feature type="compositionally biased region" description="Low complexity" evidence="1">
    <location>
        <begin position="321"/>
        <end position="335"/>
    </location>
</feature>
<evidence type="ECO:0000256" key="1">
    <source>
        <dbReference type="SAM" id="MobiDB-lite"/>
    </source>
</evidence>
<evidence type="ECO:0000313" key="4">
    <source>
        <dbReference type="Proteomes" id="UP000750334"/>
    </source>
</evidence>
<feature type="compositionally biased region" description="Polar residues" evidence="1">
    <location>
        <begin position="594"/>
        <end position="604"/>
    </location>
</feature>
<feature type="region of interest" description="Disordered" evidence="1">
    <location>
        <begin position="257"/>
        <end position="344"/>
    </location>
</feature>
<dbReference type="GO" id="GO:0010971">
    <property type="term" value="P:positive regulation of G2/M transition of mitotic cell cycle"/>
    <property type="evidence" value="ECO:0007669"/>
    <property type="project" value="TreeGrafter"/>
</dbReference>
<sequence length="1135" mass="126237">MSSHPTTTNEISITGVKLRNKKNPRISAMDRDKRKSEVLIAAQSLDNEIQSVKNLKRLSIGSLDLLIDPELEFRVNNPDSNKRKSWIAPSNSISPDVSMESNETSTDSESFTNSSIDITRAEYIHDEATQQELLKQEQSRNSSLNSVATNNTNTPTPTPTTTTTTRHLTGINSLRRGLQNVGSRRTLSSHSSLEQTISDEELQENNNNNAAATADDDDDEPITNNLLWVPANQHPNVKPENYIELVQDTLHNIQIQDSSSETTEHIPLQTNNITQDKENKLSRGKSNKKYNRSLVRRPSSLRKSYSKLTESSDNTHDEDLSSVSSKRNSGSSSHSTRNQRTASLKDITEELTKISNNAGLTNSDAITLARTLSMAGSFTGIDDEALLDDGTNNEIETPTLTNNNNDNYEIRDDDNDDDIHINSEEFASKMFMKNGLTIPQRSSLRRSKFNTYRIRSADSLTSSTSTSPPNNSNNKRHSSETVNRRSIHNSNSHDTTAQLDIPHSPIALDHESPATIGSVESPGSISDLYDHYTQLNKGSRTENEDDNDEDTDEIDTSGPTSQDSSLLSNDSVLYRPAHSAKGSATGSLLHENTDNLMGTTSNDTVTKLNSNAATVTSDNWSWSGKSERNHSINNDMIDNTRTSEQTTHNLKNRSNHSKNRHKPIFNISNNKGNNPDFNTNNIHDLNKKNSRPSLTKSIAGSASISNSSHSANSSTHSEKDETEHTHAEPITQVTTLEEPKHETVVTQKKPSLEEKLVNLFKRKTHRRRSSGSSNQPSKSNESGVQEELKKKISKFRKHQKKQPTAATIKPTIEITPAITEKQSTSPTPQNEIHEMIQLQRGDSQLSEQSHSSENTELPTLQPAVSVTSTKNREPLSPTIQTEISATESGTTPFTETVHELDGDDSQDVSGNSESLVDTSLRSDGSTLHQDDSQILDQEDTSADLNRDVTVTPQQPQMASSFPPRKLTFADVKRPEKPNAPIQFTDSAFGFPLPELTNSTVIMFDHRLGINVERAIYRLSHLKLSDSKRELRQQVLLSNFMYSYLNLVNHTLYMEQSAANTTTDYDNYNSDELEIEMDDNNRQYSTNNDTSNHYESANTIESSNDQLIYGTSSSVSNMEYTTEHNNSNGTILIPEI</sequence>
<dbReference type="AlphaFoldDB" id="A0A9P6WCC0"/>
<dbReference type="EMBL" id="PUHR01000027">
    <property type="protein sequence ID" value="KAG0670133.1"/>
    <property type="molecule type" value="Genomic_DNA"/>
</dbReference>
<feature type="region of interest" description="Disordered" evidence="1">
    <location>
        <begin position="455"/>
        <end position="604"/>
    </location>
</feature>
<feature type="region of interest" description="Disordered" evidence="1">
    <location>
        <begin position="134"/>
        <end position="200"/>
    </location>
</feature>
<feature type="compositionally biased region" description="Polar residues" evidence="1">
    <location>
        <begin position="301"/>
        <end position="312"/>
    </location>
</feature>
<keyword evidence="4" id="KW-1185">Reference proteome</keyword>
<feature type="compositionally biased region" description="Polar residues" evidence="1">
    <location>
        <begin position="907"/>
        <end position="935"/>
    </location>
</feature>
<feature type="compositionally biased region" description="Polar residues" evidence="1">
    <location>
        <begin position="557"/>
        <end position="571"/>
    </location>
</feature>
<dbReference type="GO" id="GO:0005737">
    <property type="term" value="C:cytoplasm"/>
    <property type="evidence" value="ECO:0007669"/>
    <property type="project" value="TreeGrafter"/>
</dbReference>
<dbReference type="PANTHER" id="PTHR28089:SF1">
    <property type="entry name" value="PROTEIN ZDS1-RELATED"/>
    <property type="match status" value="1"/>
</dbReference>
<feature type="compositionally biased region" description="Low complexity" evidence="1">
    <location>
        <begin position="461"/>
        <end position="473"/>
    </location>
</feature>
<dbReference type="OrthoDB" id="5589766at2759"/>
<feature type="compositionally biased region" description="Low complexity" evidence="1">
    <location>
        <begin position="149"/>
        <end position="165"/>
    </location>
</feature>
<feature type="compositionally biased region" description="Acidic residues" evidence="1">
    <location>
        <begin position="543"/>
        <end position="555"/>
    </location>
</feature>
<dbReference type="PANTHER" id="PTHR28089">
    <property type="entry name" value="PROTEIN ZDS1-RELATED"/>
    <property type="match status" value="1"/>
</dbReference>
<dbReference type="GO" id="GO:0030010">
    <property type="term" value="P:establishment of cell polarity"/>
    <property type="evidence" value="ECO:0007669"/>
    <property type="project" value="TreeGrafter"/>
</dbReference>
<proteinExistence type="predicted"/>
<feature type="compositionally biased region" description="Polar residues" evidence="1">
    <location>
        <begin position="840"/>
        <end position="869"/>
    </location>
</feature>
<feature type="compositionally biased region" description="Polar residues" evidence="1">
    <location>
        <begin position="88"/>
        <end position="113"/>
    </location>
</feature>
<organism evidence="3 4">
    <name type="scientific">Maudiozyma exigua</name>
    <name type="common">Yeast</name>
    <name type="synonym">Kazachstania exigua</name>
    <dbReference type="NCBI Taxonomy" id="34358"/>
    <lineage>
        <taxon>Eukaryota</taxon>
        <taxon>Fungi</taxon>
        <taxon>Dikarya</taxon>
        <taxon>Ascomycota</taxon>
        <taxon>Saccharomycotina</taxon>
        <taxon>Saccharomycetes</taxon>
        <taxon>Saccharomycetales</taxon>
        <taxon>Saccharomycetaceae</taxon>
        <taxon>Maudiozyma</taxon>
    </lineage>
</organism>
<feature type="compositionally biased region" description="Low complexity" evidence="1">
    <location>
        <begin position="697"/>
        <end position="715"/>
    </location>
</feature>
<dbReference type="Pfam" id="PF08632">
    <property type="entry name" value="Zds_C"/>
    <property type="match status" value="1"/>
</dbReference>
<feature type="compositionally biased region" description="Low complexity" evidence="1">
    <location>
        <begin position="770"/>
        <end position="783"/>
    </location>
</feature>
<feature type="compositionally biased region" description="Polar residues" evidence="1">
    <location>
        <begin position="390"/>
        <end position="401"/>
    </location>
</feature>
<feature type="compositionally biased region" description="Polar residues" evidence="1">
    <location>
        <begin position="631"/>
        <end position="649"/>
    </location>
</feature>
<feature type="compositionally biased region" description="Basic residues" evidence="1">
    <location>
        <begin position="791"/>
        <end position="801"/>
    </location>
</feature>
<feature type="compositionally biased region" description="Basic residues" evidence="1">
    <location>
        <begin position="650"/>
        <end position="663"/>
    </location>
</feature>
<feature type="compositionally biased region" description="Polar residues" evidence="1">
    <location>
        <begin position="877"/>
        <end position="894"/>
    </location>
</feature>
<evidence type="ECO:0000259" key="2">
    <source>
        <dbReference type="SMART" id="SM01327"/>
    </source>
</evidence>
<feature type="compositionally biased region" description="Basic and acidic residues" evidence="1">
    <location>
        <begin position="716"/>
        <end position="727"/>
    </location>
</feature>
<dbReference type="Proteomes" id="UP000750334">
    <property type="component" value="Unassembled WGS sequence"/>
</dbReference>
<feature type="region of interest" description="Disordered" evidence="1">
    <location>
        <begin position="75"/>
        <end position="113"/>
    </location>
</feature>
<feature type="compositionally biased region" description="Polar residues" evidence="1">
    <location>
        <begin position="139"/>
        <end position="148"/>
    </location>
</feature>
<feature type="region of interest" description="Disordered" evidence="1">
    <location>
        <begin position="389"/>
        <end position="417"/>
    </location>
</feature>
<feature type="domain" description="Protein Zds1 C-terminal" evidence="2">
    <location>
        <begin position="996"/>
        <end position="1048"/>
    </location>
</feature>
<feature type="region of interest" description="Disordered" evidence="1">
    <location>
        <begin position="619"/>
        <end position="944"/>
    </location>
</feature>
<feature type="compositionally biased region" description="Polar residues" evidence="1">
    <location>
        <begin position="180"/>
        <end position="196"/>
    </location>
</feature>
<comment type="caution">
    <text evidence="3">The sequence shown here is derived from an EMBL/GenBank/DDBJ whole genome shotgun (WGS) entry which is preliminary data.</text>
</comment>
<feature type="compositionally biased region" description="Basic residues" evidence="1">
    <location>
        <begin position="760"/>
        <end position="769"/>
    </location>
</feature>
<reference evidence="3 4" key="1">
    <citation type="submission" date="2020-11" db="EMBL/GenBank/DDBJ databases">
        <title>Kefir isolates.</title>
        <authorList>
            <person name="Marcisauskas S."/>
            <person name="Kim Y."/>
            <person name="Blasche S."/>
        </authorList>
    </citation>
    <scope>NUCLEOTIDE SEQUENCE [LARGE SCALE GENOMIC DNA]</scope>
    <source>
        <strain evidence="3 4">OG2</strain>
    </source>
</reference>